<dbReference type="AlphaFoldDB" id="A0AAP0J355"/>
<gene>
    <name evidence="3" type="ORF">Scep_015384</name>
</gene>
<reference evidence="3 4" key="1">
    <citation type="submission" date="2024-01" db="EMBL/GenBank/DDBJ databases">
        <title>Genome assemblies of Stephania.</title>
        <authorList>
            <person name="Yang L."/>
        </authorList>
    </citation>
    <scope>NUCLEOTIDE SEQUENCE [LARGE SCALE GENOMIC DNA]</scope>
    <source>
        <strain evidence="3">JXDWG</strain>
        <tissue evidence="3">Leaf</tissue>
    </source>
</reference>
<keyword evidence="4" id="KW-1185">Reference proteome</keyword>
<dbReference type="EMBL" id="JBBNAG010000006">
    <property type="protein sequence ID" value="KAK9126538.1"/>
    <property type="molecule type" value="Genomic_DNA"/>
</dbReference>
<sequence length="444" mass="50894">MEGTARKSALMNPNLLKVGVPFAVALGALVYSVTRTGRRLEPEESSSSSSKGKTSCDENEMQEEFQNQESSQEQEEEEEEEKEGKLIRHAHVVNSSRTIGIRECYLEEEMLHLINKLKALQEREEDIEKRFIRYCNSKEQESVLMELQHMLALESAHVEFLNTMIKSAEDENQRLEVFLVEFLGAIEQIELARRENKFLKTKVKKLSRSMRQQSHLVSQQASTLQDREAELLAFHKELERREQIIKECQEEIVDLKRLADQLEKEKRELAEATSSAASTSKGESEKTMEDQNQVLLAELEQLKKARAADTDELIYLRWVNACLKHEFTRIQQEEQLYDHEMGDMGGHPNLVFVGQDENIEQKPDSDSDKLSAVSDRTELQTSMVTAGHKKHKLLKKLKKWVKGNEGCRRSSDAIEAKNASPRRLSTADGLTRKHASPRNSWASV</sequence>
<feature type="compositionally biased region" description="Acidic residues" evidence="2">
    <location>
        <begin position="72"/>
        <end position="81"/>
    </location>
</feature>
<dbReference type="GO" id="GO:0072699">
    <property type="term" value="P:protein localization to cortical microtubule cytoskeleton"/>
    <property type="evidence" value="ECO:0007669"/>
    <property type="project" value="TreeGrafter"/>
</dbReference>
<accession>A0AAP0J355</accession>
<proteinExistence type="predicted"/>
<organism evidence="3 4">
    <name type="scientific">Stephania cephalantha</name>
    <dbReference type="NCBI Taxonomy" id="152367"/>
    <lineage>
        <taxon>Eukaryota</taxon>
        <taxon>Viridiplantae</taxon>
        <taxon>Streptophyta</taxon>
        <taxon>Embryophyta</taxon>
        <taxon>Tracheophyta</taxon>
        <taxon>Spermatophyta</taxon>
        <taxon>Magnoliopsida</taxon>
        <taxon>Ranunculales</taxon>
        <taxon>Menispermaceae</taxon>
        <taxon>Menispermoideae</taxon>
        <taxon>Cissampelideae</taxon>
        <taxon>Stephania</taxon>
    </lineage>
</organism>
<dbReference type="PANTHER" id="PTHR31342:SF10">
    <property type="entry name" value="CHUP1-LIKE PROTEIN"/>
    <property type="match status" value="1"/>
</dbReference>
<keyword evidence="1" id="KW-0175">Coiled coil</keyword>
<dbReference type="GO" id="GO:0055028">
    <property type="term" value="C:cortical microtubule"/>
    <property type="evidence" value="ECO:0007669"/>
    <property type="project" value="TreeGrafter"/>
</dbReference>
<feature type="region of interest" description="Disordered" evidence="2">
    <location>
        <begin position="35"/>
        <end position="85"/>
    </location>
</feature>
<evidence type="ECO:0000256" key="1">
    <source>
        <dbReference type="ARBA" id="ARBA00023054"/>
    </source>
</evidence>
<feature type="compositionally biased region" description="Low complexity" evidence="2">
    <location>
        <begin position="271"/>
        <end position="281"/>
    </location>
</feature>
<name>A0AAP0J355_9MAGN</name>
<evidence type="ECO:0000313" key="3">
    <source>
        <dbReference type="EMBL" id="KAK9126538.1"/>
    </source>
</evidence>
<dbReference type="PANTHER" id="PTHR31342">
    <property type="entry name" value="PROTEIN CHUP1, CHLOROPLASTIC"/>
    <property type="match status" value="1"/>
</dbReference>
<comment type="caution">
    <text evidence="3">The sequence shown here is derived from an EMBL/GenBank/DDBJ whole genome shotgun (WGS) entry which is preliminary data.</text>
</comment>
<evidence type="ECO:0000313" key="4">
    <source>
        <dbReference type="Proteomes" id="UP001419268"/>
    </source>
</evidence>
<evidence type="ECO:0008006" key="5">
    <source>
        <dbReference type="Google" id="ProtNLM"/>
    </source>
</evidence>
<protein>
    <recommendedName>
        <fullName evidence="5">Protein CHUP1, chloroplastic</fullName>
    </recommendedName>
</protein>
<evidence type="ECO:0000256" key="2">
    <source>
        <dbReference type="SAM" id="MobiDB-lite"/>
    </source>
</evidence>
<feature type="region of interest" description="Disordered" evidence="2">
    <location>
        <begin position="268"/>
        <end position="289"/>
    </location>
</feature>
<dbReference type="InterPro" id="IPR040265">
    <property type="entry name" value="CHUP1/IPGA1-like"/>
</dbReference>
<feature type="region of interest" description="Disordered" evidence="2">
    <location>
        <begin position="405"/>
        <end position="444"/>
    </location>
</feature>
<dbReference type="Proteomes" id="UP001419268">
    <property type="component" value="Unassembled WGS sequence"/>
</dbReference>
<feature type="compositionally biased region" description="Basic and acidic residues" evidence="2">
    <location>
        <begin position="405"/>
        <end position="415"/>
    </location>
</feature>